<dbReference type="EMBL" id="BLYJ01000013">
    <property type="protein sequence ID" value="GFO88118.1"/>
    <property type="molecule type" value="Genomic_DNA"/>
</dbReference>
<name>A0ABQ1DZH2_9FIRM</name>
<dbReference type="InterPro" id="IPR026876">
    <property type="entry name" value="Fn3_assoc_repeat"/>
</dbReference>
<proteinExistence type="predicted"/>
<dbReference type="PANTHER" id="PTHR42951">
    <property type="entry name" value="METALLO-BETA-LACTAMASE DOMAIN-CONTAINING"/>
    <property type="match status" value="1"/>
</dbReference>
<accession>A0ABQ1DZH2</accession>
<dbReference type="InterPro" id="IPR025883">
    <property type="entry name" value="Cadherin-like_domain"/>
</dbReference>
<dbReference type="InterPro" id="IPR036866">
    <property type="entry name" value="RibonucZ/Hydroxyglut_hydro"/>
</dbReference>
<feature type="domain" description="Metallo-beta-lactamase" evidence="1">
    <location>
        <begin position="48"/>
        <end position="257"/>
    </location>
</feature>
<feature type="domain" description="Metallo-beta-lactamase" evidence="1">
    <location>
        <begin position="612"/>
        <end position="798"/>
    </location>
</feature>
<evidence type="ECO:0000259" key="1">
    <source>
        <dbReference type="SMART" id="SM00849"/>
    </source>
</evidence>
<dbReference type="SMART" id="SM00849">
    <property type="entry name" value="Lactamase_B"/>
    <property type="match status" value="2"/>
</dbReference>
<comment type="caution">
    <text evidence="2">The sequence shown here is derived from an EMBL/GenBank/DDBJ whole genome shotgun (WGS) entry which is preliminary data.</text>
</comment>
<evidence type="ECO:0000313" key="2">
    <source>
        <dbReference type="EMBL" id="GFO88118.1"/>
    </source>
</evidence>
<dbReference type="Proteomes" id="UP000620147">
    <property type="component" value="Unassembled WGS sequence"/>
</dbReference>
<dbReference type="PANTHER" id="PTHR42951:SF22">
    <property type="entry name" value="METALLO BETA-LACTAMASE SUPERFAMILY LIPOPROTEIN"/>
    <property type="match status" value="1"/>
</dbReference>
<dbReference type="InterPro" id="IPR050855">
    <property type="entry name" value="NDM-1-like"/>
</dbReference>
<protein>
    <recommendedName>
        <fullName evidence="1">Metallo-beta-lactamase domain-containing protein</fullName>
    </recommendedName>
</protein>
<evidence type="ECO:0000313" key="3">
    <source>
        <dbReference type="Proteomes" id="UP000620147"/>
    </source>
</evidence>
<dbReference type="RefSeq" id="WP_118729061.1">
    <property type="nucleotide sequence ID" value="NZ_BLYJ01000013.1"/>
</dbReference>
<dbReference type="Pfam" id="PF00753">
    <property type="entry name" value="Lactamase_B"/>
    <property type="match status" value="2"/>
</dbReference>
<gene>
    <name evidence="2" type="ORF">BUFA31_12820</name>
</gene>
<keyword evidence="3" id="KW-1185">Reference proteome</keyword>
<dbReference type="SUPFAM" id="SSF56281">
    <property type="entry name" value="Metallo-hydrolase/oxidoreductase"/>
    <property type="match status" value="2"/>
</dbReference>
<dbReference type="PROSITE" id="PS50194">
    <property type="entry name" value="FILAMIN_REPEAT"/>
    <property type="match status" value="1"/>
</dbReference>
<dbReference type="InterPro" id="IPR017868">
    <property type="entry name" value="Filamin/ABP280_repeat-like"/>
</dbReference>
<dbReference type="InterPro" id="IPR001279">
    <property type="entry name" value="Metallo-B-lactamas"/>
</dbReference>
<dbReference type="Gene3D" id="3.60.15.10">
    <property type="entry name" value="Ribonuclease Z/Hydroxyacylglutathione hydrolase-like"/>
    <property type="match status" value="2"/>
</dbReference>
<organism evidence="2 3">
    <name type="scientific">Butyricicoccus faecihominis</name>
    <dbReference type="NCBI Taxonomy" id="1712515"/>
    <lineage>
        <taxon>Bacteria</taxon>
        <taxon>Bacillati</taxon>
        <taxon>Bacillota</taxon>
        <taxon>Clostridia</taxon>
        <taxon>Eubacteriales</taxon>
        <taxon>Butyricicoccaceae</taxon>
        <taxon>Butyricicoccus</taxon>
    </lineage>
</organism>
<reference evidence="2 3" key="1">
    <citation type="submission" date="2020-06" db="EMBL/GenBank/DDBJ databases">
        <title>Characterization of fructooligosaccharide metabolism and fructooligosaccharide-degrading enzymes in human commensal butyrate producers.</title>
        <authorList>
            <person name="Tanno H."/>
            <person name="Fujii T."/>
            <person name="Hirano K."/>
            <person name="Maeno S."/>
            <person name="Tonozuka T."/>
            <person name="Sakamoto M."/>
            <person name="Ohkuma M."/>
            <person name="Tochio T."/>
            <person name="Endo A."/>
        </authorList>
    </citation>
    <scope>NUCLEOTIDE SEQUENCE [LARGE SCALE GENOMIC DNA]</scope>
    <source>
        <strain evidence="2 3">JCM 31056</strain>
    </source>
</reference>
<dbReference type="Pfam" id="PF13287">
    <property type="entry name" value="Fn3_assoc"/>
    <property type="match status" value="1"/>
</dbReference>
<sequence length="924" mass="101053">MKNGRTSSVANWNYDVTSIPHHELKVGAPKDWNGNDVPDVTLIQDYDSDKMYLVQGAKRAMVLDAGYFDADDAANLYETAREIVGEGKPIDLIIGHPHPDHVQMTHQFLCEENKNLGAKVYVNERGIDVLREYVEQFGVASGMFADKDAADAAYAAQLKTLKNGDVYDMGGTKFNVIELPGHQVAGIMLFDTATGNLFTTDQVGNNRAHITDSFWMQFANLSSTFFADSMDVYLSSLQIALERVDSLGTVKRILTGHNDVVLDGTASYLDNLQTAVQKVVDEGEDAMTPTLRTLDSFNGYLENTKTVVVGDRLKDINWVGINVNLQNYLSDGYRNGNEDKIADLSNLSVHKQGEKGNLLWNDPNFGINVNWQYPTDGTKPTRKTTTSFTAEADADATSIEIVPTAASSGAKITVNGKTVESGKAYQGALTGGTTRFVIKVTAKNGSDSKTYTLNVSKKNSNQVAAPYTYTDYDSYTDPYYPDTPGTFTVTQYIALFSDTEGAEIKYTVDGSDPKTSTTAKVFDQTKFKAASDVGGAEVKELITIGADTDNWDGSAKQTKVELKAYASKAGMEDSEVVTFTYTIDRMSKMEHKSRLMYDMDSMKVWSVIDYDSDKMYLIKGSKGALLIDAGMAPAGANNLYEYCKQLAGTDNIDVYISHGHPDHITQLGDFVQAGRKVYINEKDIPMALQYVNDKTVTAGDFTCISEGYQFDLGGVVLDNYDIPGHTPGCMMLLDKAHNILYSSDQLGCNRRSVADSLTLINNDVRVLLSSLRIFRDKVTALAEAGEIDLDKLVVWSGHDDYEIHDLLGHLDTLITAAQNIVDYGPATAMRVSVRNTGGSDGASFAGDRYANGGTGHFICMNGSKANVLAGEDYTAVDELDKKYRSDYSGGMSGASRAVQGICVRALAMSGDTLFRFFERFDQLV</sequence>
<dbReference type="Pfam" id="PF12733">
    <property type="entry name" value="Cadherin-like"/>
    <property type="match status" value="1"/>
</dbReference>